<evidence type="ECO:0000313" key="6">
    <source>
        <dbReference type="EMBL" id="MCP2012186.1"/>
    </source>
</evidence>
<evidence type="ECO:0000313" key="5">
    <source>
        <dbReference type="EMBL" id="MBV6324859.1"/>
    </source>
</evidence>
<evidence type="ECO:0000256" key="1">
    <source>
        <dbReference type="PROSITE-ProRule" id="PRU00473"/>
    </source>
</evidence>
<dbReference type="PANTHER" id="PTHR30329">
    <property type="entry name" value="STATOR ELEMENT OF FLAGELLAR MOTOR COMPLEX"/>
    <property type="match status" value="1"/>
</dbReference>
<dbReference type="Proteomes" id="UP001162889">
    <property type="component" value="Unassembled WGS sequence"/>
</dbReference>
<gene>
    <name evidence="5" type="ORF">KVP70_28440</name>
    <name evidence="6" type="ORF">L1274_005945</name>
</gene>
<dbReference type="Pfam" id="PF00691">
    <property type="entry name" value="OmpA"/>
    <property type="match status" value="1"/>
</dbReference>
<dbReference type="EMBL" id="JAHTGR010000021">
    <property type="protein sequence ID" value="MBV6324859.1"/>
    <property type="molecule type" value="Genomic_DNA"/>
</dbReference>
<dbReference type="PANTHER" id="PTHR30329:SF21">
    <property type="entry name" value="LIPOPROTEIN YIAD-RELATED"/>
    <property type="match status" value="1"/>
</dbReference>
<dbReference type="EMBL" id="JALJZU010000015">
    <property type="protein sequence ID" value="MCP2012186.1"/>
    <property type="molecule type" value="Genomic_DNA"/>
</dbReference>
<keyword evidence="8" id="KW-1185">Reference proteome</keyword>
<dbReference type="InterPro" id="IPR032608">
    <property type="entry name" value="DUF4892"/>
</dbReference>
<evidence type="ECO:0000313" key="8">
    <source>
        <dbReference type="Proteomes" id="UP001162889"/>
    </source>
</evidence>
<reference evidence="5" key="1">
    <citation type="submission" date="2021-07" db="EMBL/GenBank/DDBJ databases">
        <title>Characterization of violacein-producing bacteria and related species.</title>
        <authorList>
            <person name="Wilson H.S."/>
            <person name="De Leon M.E."/>
        </authorList>
    </citation>
    <scope>NUCLEOTIDE SEQUENCE</scope>
    <source>
        <strain evidence="5">HSC-15S17</strain>
    </source>
</reference>
<feature type="domain" description="OmpA-like" evidence="4">
    <location>
        <begin position="217"/>
        <end position="332"/>
    </location>
</feature>
<evidence type="ECO:0000313" key="7">
    <source>
        <dbReference type="Proteomes" id="UP001155901"/>
    </source>
</evidence>
<comment type="caution">
    <text evidence="5">The sequence shown here is derived from an EMBL/GenBank/DDBJ whole genome shotgun (WGS) entry which is preliminary data.</text>
</comment>
<evidence type="ECO:0000256" key="2">
    <source>
        <dbReference type="SAM" id="MobiDB-lite"/>
    </source>
</evidence>
<proteinExistence type="predicted"/>
<dbReference type="InterPro" id="IPR006665">
    <property type="entry name" value="OmpA-like"/>
</dbReference>
<feature type="chain" id="PRO_5041365851" evidence="3">
    <location>
        <begin position="19"/>
        <end position="332"/>
    </location>
</feature>
<evidence type="ECO:0000259" key="4">
    <source>
        <dbReference type="PROSITE" id="PS51123"/>
    </source>
</evidence>
<dbReference type="Pfam" id="PF16234">
    <property type="entry name" value="DUF4892"/>
    <property type="match status" value="1"/>
</dbReference>
<evidence type="ECO:0000256" key="3">
    <source>
        <dbReference type="SAM" id="SignalP"/>
    </source>
</evidence>
<name>A0AA41HHY3_9BURK</name>
<feature type="signal peptide" evidence="3">
    <location>
        <begin position="1"/>
        <end position="18"/>
    </location>
</feature>
<organism evidence="5 7">
    <name type="scientific">Duganella violaceipulchra</name>
    <dbReference type="NCBI Taxonomy" id="2849652"/>
    <lineage>
        <taxon>Bacteria</taxon>
        <taxon>Pseudomonadati</taxon>
        <taxon>Pseudomonadota</taxon>
        <taxon>Betaproteobacteria</taxon>
        <taxon>Burkholderiales</taxon>
        <taxon>Oxalobacteraceae</taxon>
        <taxon>Telluria group</taxon>
        <taxon>Duganella</taxon>
    </lineage>
</organism>
<keyword evidence="1" id="KW-0472">Membrane</keyword>
<feature type="region of interest" description="Disordered" evidence="2">
    <location>
        <begin position="311"/>
        <end position="332"/>
    </location>
</feature>
<accession>A0AA41HHY3</accession>
<sequence length="332" mass="36198">MRAYRLLPLLLCAGLAHAQKMPAQDTVKNGKDHPLLSRFEGAKMVGYGLREFDEVMLPAGKRVENKDGQMAFDSTLLLEGKYTRMAYNFPPERSALEVMRNYQAALEKAGLKTVFACARETCGKGFGEFFLDKRVGDHFIQGAEASWDPFNYGRNDERYLLAKGTRPDGSLVHVGVYSVAPVQDKLGGIYVEIVEANAMEGGKVSVNLNAADMAKGIAADGKVAVYGVFFDTDKTDVTPESKAALAEMAKLLQQDGKLKLYVVGHTDNQGALAHNLELSQKRAESVIKVLAADYKVDAKRLSAKGVASYAPAASNDADAGREKNRRVELVKQ</sequence>
<dbReference type="CDD" id="cd07185">
    <property type="entry name" value="OmpA_C-like"/>
    <property type="match status" value="1"/>
</dbReference>
<protein>
    <submittedName>
        <fullName evidence="5">DUF4892 domain-containing protein</fullName>
    </submittedName>
    <submittedName>
        <fullName evidence="6">Outer membrane protein OmpA-like peptidoglycan-associated protein</fullName>
    </submittedName>
</protein>
<reference evidence="6" key="2">
    <citation type="submission" date="2022-03" db="EMBL/GenBank/DDBJ databases">
        <title>Genome Encyclopedia of Bacteria and Archaea VI: Functional Genomics of Type Strains.</title>
        <authorList>
            <person name="Whitman W."/>
        </authorList>
    </citation>
    <scope>NUCLEOTIDE SEQUENCE</scope>
    <source>
        <strain evidence="6">HSC-15S17</strain>
    </source>
</reference>
<dbReference type="InterPro" id="IPR050330">
    <property type="entry name" value="Bact_OuterMem_StrucFunc"/>
</dbReference>
<dbReference type="Proteomes" id="UP001155901">
    <property type="component" value="Unassembled WGS sequence"/>
</dbReference>
<feature type="compositionally biased region" description="Basic and acidic residues" evidence="2">
    <location>
        <begin position="318"/>
        <end position="332"/>
    </location>
</feature>
<keyword evidence="3" id="KW-0732">Signal</keyword>
<dbReference type="AlphaFoldDB" id="A0AA41HHY3"/>
<dbReference type="RefSeq" id="WP_217945758.1">
    <property type="nucleotide sequence ID" value="NZ_JAHTGR010000021.1"/>
</dbReference>
<dbReference type="GO" id="GO:0016020">
    <property type="term" value="C:membrane"/>
    <property type="evidence" value="ECO:0007669"/>
    <property type="project" value="UniProtKB-UniRule"/>
</dbReference>
<dbReference type="PROSITE" id="PS51123">
    <property type="entry name" value="OMPA_2"/>
    <property type="match status" value="1"/>
</dbReference>